<dbReference type="Gene3D" id="1.10.10.60">
    <property type="entry name" value="Homeodomain-like"/>
    <property type="match status" value="1"/>
</dbReference>
<feature type="compositionally biased region" description="Basic residues" evidence="2">
    <location>
        <begin position="50"/>
        <end position="68"/>
    </location>
</feature>
<dbReference type="SUPFAM" id="SSF46689">
    <property type="entry name" value="Homeodomain-like"/>
    <property type="match status" value="1"/>
</dbReference>
<sequence>MARARSPNSIEAEEMYKNGMKLVDIAKKLDVPASTVRRWKSTQNWDGDAKKKKNERSQKKKTSARHKGGQLGNKNAVGNKGGPLKPGDKIAEKHGAYSSVYWDVLDESEKDMIEDIPMDEEMLLIEQIQLFAVRERRIMAAINKYRNMNGEVSLFGFARTEDKRAFKSDEDKQLYEERIEEKVASGDRLPGNTYNMMTNMENKDNMIARLEKELSTVQSKKTKAIEALAKLRLEKQKIAGESKGNEVVRAWAEAVVKARREEKHDG</sequence>
<dbReference type="AlphaFoldDB" id="A0A174LKU1"/>
<evidence type="ECO:0000259" key="3">
    <source>
        <dbReference type="Pfam" id="PF10668"/>
    </source>
</evidence>
<organism evidence="4 5">
    <name type="scientific">Blautia wexlerae</name>
    <dbReference type="NCBI Taxonomy" id="418240"/>
    <lineage>
        <taxon>Bacteria</taxon>
        <taxon>Bacillati</taxon>
        <taxon>Bacillota</taxon>
        <taxon>Clostridia</taxon>
        <taxon>Lachnospirales</taxon>
        <taxon>Lachnospiraceae</taxon>
        <taxon>Blautia</taxon>
    </lineage>
</organism>
<dbReference type="InterPro" id="IPR018925">
    <property type="entry name" value="XtmA-like_N"/>
</dbReference>
<dbReference type="Pfam" id="PF10668">
    <property type="entry name" value="Phage_terminase"/>
    <property type="match status" value="1"/>
</dbReference>
<evidence type="ECO:0000256" key="2">
    <source>
        <dbReference type="SAM" id="MobiDB-lite"/>
    </source>
</evidence>
<keyword evidence="1" id="KW-0175">Coiled coil</keyword>
<dbReference type="NCBIfam" id="NF040601">
    <property type="entry name" value="TerS_not_xtmA"/>
    <property type="match status" value="1"/>
</dbReference>
<feature type="region of interest" description="Disordered" evidence="2">
    <location>
        <begin position="40"/>
        <end position="90"/>
    </location>
</feature>
<evidence type="ECO:0000313" key="5">
    <source>
        <dbReference type="Proteomes" id="UP000095712"/>
    </source>
</evidence>
<proteinExistence type="predicted"/>
<dbReference type="Proteomes" id="UP000095712">
    <property type="component" value="Unassembled WGS sequence"/>
</dbReference>
<feature type="coiled-coil region" evidence="1">
    <location>
        <begin position="200"/>
        <end position="227"/>
    </location>
</feature>
<evidence type="ECO:0000313" key="4">
    <source>
        <dbReference type="EMBL" id="CUP24842.1"/>
    </source>
</evidence>
<evidence type="ECO:0000256" key="1">
    <source>
        <dbReference type="SAM" id="Coils"/>
    </source>
</evidence>
<dbReference type="InterPro" id="IPR009057">
    <property type="entry name" value="Homeodomain-like_sf"/>
</dbReference>
<feature type="domain" description="PBSX phage terminase small subunit-like N-terminal" evidence="3">
    <location>
        <begin position="1"/>
        <end position="52"/>
    </location>
</feature>
<accession>A0A174LKU1</accession>
<dbReference type="RefSeq" id="WP_055149981.1">
    <property type="nucleotide sequence ID" value="NZ_CZAW01000008.1"/>
</dbReference>
<dbReference type="EMBL" id="CZAW01000008">
    <property type="protein sequence ID" value="CUP24842.1"/>
    <property type="molecule type" value="Genomic_DNA"/>
</dbReference>
<gene>
    <name evidence="4" type="ORF">ERS852523_01012</name>
</gene>
<reference evidence="4 5" key="1">
    <citation type="submission" date="2015-09" db="EMBL/GenBank/DDBJ databases">
        <authorList>
            <consortium name="Pathogen Informatics"/>
        </authorList>
    </citation>
    <scope>NUCLEOTIDE SEQUENCE [LARGE SCALE GENOMIC DNA]</scope>
    <source>
        <strain evidence="4 5">2789STDY5834911</strain>
    </source>
</reference>
<name>A0A174LKU1_9FIRM</name>
<protein>
    <submittedName>
        <fullName evidence="4">Uncharacterized conserved protein</fullName>
    </submittedName>
</protein>